<name>A0A8S3XSB6_PARAO</name>
<accession>A0A8S3XSB6</accession>
<dbReference type="Proteomes" id="UP000691718">
    <property type="component" value="Unassembled WGS sequence"/>
</dbReference>
<sequence>MASTPKKRKHVTLTVFQKCEILDHIKEGAIFMEKAKYFHERLGQGEFSASKGWLEKFKKRHGIRQLKITDEKLSKNEDAVKPFQDKFMDIIKEKDLSAEQIYNADEPGL</sequence>
<dbReference type="SMART" id="SM00674">
    <property type="entry name" value="CENPB"/>
    <property type="match status" value="1"/>
</dbReference>
<evidence type="ECO:0000256" key="1">
    <source>
        <dbReference type="ARBA" id="ARBA00023125"/>
    </source>
</evidence>
<dbReference type="EMBL" id="CAJQZP010001287">
    <property type="protein sequence ID" value="CAG5036358.1"/>
    <property type="molecule type" value="Genomic_DNA"/>
</dbReference>
<dbReference type="GO" id="GO:0005634">
    <property type="term" value="C:nucleus"/>
    <property type="evidence" value="ECO:0007669"/>
    <property type="project" value="TreeGrafter"/>
</dbReference>
<dbReference type="InterPro" id="IPR050863">
    <property type="entry name" value="CenT-Element_Derived"/>
</dbReference>
<keyword evidence="1" id="KW-0238">DNA-binding</keyword>
<protein>
    <submittedName>
        <fullName evidence="3">(apollo) hypothetical protein</fullName>
    </submittedName>
</protein>
<dbReference type="Pfam" id="PF03221">
    <property type="entry name" value="HTH_Tnp_Tc5"/>
    <property type="match status" value="1"/>
</dbReference>
<gene>
    <name evidence="3" type="ORF">PAPOLLO_LOCUS20791</name>
</gene>
<keyword evidence="4" id="KW-1185">Reference proteome</keyword>
<dbReference type="PROSITE" id="PS51253">
    <property type="entry name" value="HTH_CENPB"/>
    <property type="match status" value="1"/>
</dbReference>
<dbReference type="PANTHER" id="PTHR19303:SF16">
    <property type="entry name" value="JERKY PROTEIN HOMOLOG-LIKE"/>
    <property type="match status" value="1"/>
</dbReference>
<reference evidence="3" key="1">
    <citation type="submission" date="2021-04" db="EMBL/GenBank/DDBJ databases">
        <authorList>
            <person name="Tunstrom K."/>
        </authorList>
    </citation>
    <scope>NUCLEOTIDE SEQUENCE</scope>
</reference>
<proteinExistence type="predicted"/>
<dbReference type="GO" id="GO:0003677">
    <property type="term" value="F:DNA binding"/>
    <property type="evidence" value="ECO:0007669"/>
    <property type="project" value="UniProtKB-KW"/>
</dbReference>
<evidence type="ECO:0000259" key="2">
    <source>
        <dbReference type="PROSITE" id="PS51253"/>
    </source>
</evidence>
<evidence type="ECO:0000313" key="4">
    <source>
        <dbReference type="Proteomes" id="UP000691718"/>
    </source>
</evidence>
<comment type="caution">
    <text evidence="3">The sequence shown here is derived from an EMBL/GenBank/DDBJ whole genome shotgun (WGS) entry which is preliminary data.</text>
</comment>
<dbReference type="PANTHER" id="PTHR19303">
    <property type="entry name" value="TRANSPOSON"/>
    <property type="match status" value="1"/>
</dbReference>
<feature type="domain" description="HTH CENPB-type" evidence="2">
    <location>
        <begin position="1"/>
        <end position="67"/>
    </location>
</feature>
<dbReference type="AlphaFoldDB" id="A0A8S3XSB6"/>
<organism evidence="3 4">
    <name type="scientific">Parnassius apollo</name>
    <name type="common">Apollo butterfly</name>
    <name type="synonym">Papilio apollo</name>
    <dbReference type="NCBI Taxonomy" id="110799"/>
    <lineage>
        <taxon>Eukaryota</taxon>
        <taxon>Metazoa</taxon>
        <taxon>Ecdysozoa</taxon>
        <taxon>Arthropoda</taxon>
        <taxon>Hexapoda</taxon>
        <taxon>Insecta</taxon>
        <taxon>Pterygota</taxon>
        <taxon>Neoptera</taxon>
        <taxon>Endopterygota</taxon>
        <taxon>Lepidoptera</taxon>
        <taxon>Glossata</taxon>
        <taxon>Ditrysia</taxon>
        <taxon>Papilionoidea</taxon>
        <taxon>Papilionidae</taxon>
        <taxon>Parnassiinae</taxon>
        <taxon>Parnassini</taxon>
        <taxon>Parnassius</taxon>
        <taxon>Parnassius</taxon>
    </lineage>
</organism>
<dbReference type="OrthoDB" id="125347at2759"/>
<dbReference type="InterPro" id="IPR006600">
    <property type="entry name" value="HTH_CenpB_DNA-bd_dom"/>
</dbReference>
<evidence type="ECO:0000313" key="3">
    <source>
        <dbReference type="EMBL" id="CAG5036358.1"/>
    </source>
</evidence>